<comment type="caution">
    <text evidence="1">The sequence shown here is derived from an EMBL/GenBank/DDBJ whole genome shotgun (WGS) entry which is preliminary data.</text>
</comment>
<dbReference type="Proteomes" id="UP001556367">
    <property type="component" value="Unassembled WGS sequence"/>
</dbReference>
<accession>A0ABR3JP12</accession>
<evidence type="ECO:0000313" key="1">
    <source>
        <dbReference type="EMBL" id="KAL0956860.1"/>
    </source>
</evidence>
<gene>
    <name evidence="1" type="ORF">HGRIS_002968</name>
</gene>
<dbReference type="EMBL" id="JASNQZ010000006">
    <property type="protein sequence ID" value="KAL0956860.1"/>
    <property type="molecule type" value="Genomic_DNA"/>
</dbReference>
<proteinExistence type="predicted"/>
<reference evidence="2" key="1">
    <citation type="submission" date="2024-06" db="EMBL/GenBank/DDBJ databases">
        <title>Multi-omics analyses provide insights into the biosynthesis of the anticancer antibiotic pleurotin in Hohenbuehelia grisea.</title>
        <authorList>
            <person name="Weaver J.A."/>
            <person name="Alberti F."/>
        </authorList>
    </citation>
    <scope>NUCLEOTIDE SEQUENCE [LARGE SCALE GENOMIC DNA]</scope>
    <source>
        <strain evidence="2">T-177</strain>
    </source>
</reference>
<protein>
    <submittedName>
        <fullName evidence="1">Uncharacterized protein</fullName>
    </submittedName>
</protein>
<keyword evidence="2" id="KW-1185">Reference proteome</keyword>
<name>A0ABR3JP12_9AGAR</name>
<organism evidence="1 2">
    <name type="scientific">Hohenbuehelia grisea</name>
    <dbReference type="NCBI Taxonomy" id="104357"/>
    <lineage>
        <taxon>Eukaryota</taxon>
        <taxon>Fungi</taxon>
        <taxon>Dikarya</taxon>
        <taxon>Basidiomycota</taxon>
        <taxon>Agaricomycotina</taxon>
        <taxon>Agaricomycetes</taxon>
        <taxon>Agaricomycetidae</taxon>
        <taxon>Agaricales</taxon>
        <taxon>Pleurotineae</taxon>
        <taxon>Pleurotaceae</taxon>
        <taxon>Hohenbuehelia</taxon>
    </lineage>
</organism>
<sequence length="100" mass="10485">MSSPEQVRLPAGFYRLTSMLRTINHQPVVLSSPELYGAANDVVYVGVPATISGNTWSHFPALEFEVVANGTTNSSEPISTATNKAPGLKKTPIIGSAVAG</sequence>
<evidence type="ECO:0000313" key="2">
    <source>
        <dbReference type="Proteomes" id="UP001556367"/>
    </source>
</evidence>